<dbReference type="EMBL" id="JBHRYQ010000001">
    <property type="protein sequence ID" value="MFC3812041.1"/>
    <property type="molecule type" value="Genomic_DNA"/>
</dbReference>
<protein>
    <submittedName>
        <fullName evidence="9">NuoM family protein</fullName>
    </submittedName>
</protein>
<feature type="transmembrane region" description="Helical" evidence="7">
    <location>
        <begin position="368"/>
        <end position="389"/>
    </location>
</feature>
<feature type="transmembrane region" description="Helical" evidence="7">
    <location>
        <begin position="325"/>
        <end position="347"/>
    </location>
</feature>
<dbReference type="RefSeq" id="WP_379838902.1">
    <property type="nucleotide sequence ID" value="NZ_JBHRYQ010000001.1"/>
</dbReference>
<keyword evidence="4 7" id="KW-1133">Transmembrane helix</keyword>
<evidence type="ECO:0000256" key="6">
    <source>
        <dbReference type="RuleBase" id="RU000320"/>
    </source>
</evidence>
<feature type="transmembrane region" description="Helical" evidence="7">
    <location>
        <begin position="162"/>
        <end position="182"/>
    </location>
</feature>
<dbReference type="InterPro" id="IPR001750">
    <property type="entry name" value="ND/Mrp_TM"/>
</dbReference>
<dbReference type="PANTHER" id="PTHR43507">
    <property type="entry name" value="NADH-UBIQUINONE OXIDOREDUCTASE CHAIN 4"/>
    <property type="match status" value="1"/>
</dbReference>
<evidence type="ECO:0000256" key="5">
    <source>
        <dbReference type="ARBA" id="ARBA00023136"/>
    </source>
</evidence>
<organism evidence="9 10">
    <name type="scientific">Lacihabitans lacunae</name>
    <dbReference type="NCBI Taxonomy" id="1028214"/>
    <lineage>
        <taxon>Bacteria</taxon>
        <taxon>Pseudomonadati</taxon>
        <taxon>Bacteroidota</taxon>
        <taxon>Cytophagia</taxon>
        <taxon>Cytophagales</taxon>
        <taxon>Leadbetterellaceae</taxon>
        <taxon>Lacihabitans</taxon>
    </lineage>
</organism>
<feature type="transmembrane region" description="Helical" evidence="7">
    <location>
        <begin position="132"/>
        <end position="150"/>
    </location>
</feature>
<gene>
    <name evidence="9" type="ORF">ACFOOI_15380</name>
</gene>
<feature type="transmembrane region" description="Helical" evidence="7">
    <location>
        <begin position="298"/>
        <end position="319"/>
    </location>
</feature>
<sequence length="483" mass="52840">MITLLLILIPLLLGSAFLLNSKQESSKIVNIGTGFTLLIAFVYIAGFIQYNAGQVANLDLKAAWLPSLNINFHIGWDGLGAVMMGLTATLVPIIMYSLKSFEYENKSKLIGLILLTQSALFGVFAAKDIFVFYFFFELALIPVYIIANFWGGKDASKVTFKMLVYTIFGSLLMLVAFIVLYMRGQSSDIESIKVTISLVPKVIQYFAFWAFLIAFMIKMPVFPLHTWQPDAYSKSPTPATMLLSGLLSKMGVFGLLRILVPFSPFALESYALMVSVLGIIGLIYGSIIAIQQDSMKRLIAYSSFAHMGIMAAAVMTASVEGIQGAIFQMVAHGFNVVGLFYIAKLIADRTGLRELSALGGLSQKAPKLAVMFMIILLGSVALPLTNGFIGEFLMLKSIFDFNNILGIVAGLSIILGAVYMLRFFQKTIFGDLNAKNEQIADLTSTEMWVLVPIAIVVLVTGLFPSLILEISEPFANALSNITK</sequence>
<dbReference type="InterPro" id="IPR010227">
    <property type="entry name" value="NADH_Q_OxRdtase_chainM/4"/>
</dbReference>
<dbReference type="PRINTS" id="PR01437">
    <property type="entry name" value="NUOXDRDTASE4"/>
</dbReference>
<keyword evidence="3 6" id="KW-0812">Transmembrane</keyword>
<evidence type="ECO:0000256" key="1">
    <source>
        <dbReference type="ARBA" id="ARBA00004127"/>
    </source>
</evidence>
<evidence type="ECO:0000313" key="10">
    <source>
        <dbReference type="Proteomes" id="UP001595616"/>
    </source>
</evidence>
<evidence type="ECO:0000256" key="2">
    <source>
        <dbReference type="ARBA" id="ARBA00009025"/>
    </source>
</evidence>
<feature type="transmembrane region" description="Helical" evidence="7">
    <location>
        <begin position="28"/>
        <end position="48"/>
    </location>
</feature>
<proteinExistence type="inferred from homology"/>
<dbReference type="PANTHER" id="PTHR43507:SF1">
    <property type="entry name" value="NADH-UBIQUINONE OXIDOREDUCTASE CHAIN 4"/>
    <property type="match status" value="1"/>
</dbReference>
<evidence type="ECO:0000256" key="4">
    <source>
        <dbReference type="ARBA" id="ARBA00022989"/>
    </source>
</evidence>
<comment type="caution">
    <text evidence="9">The sequence shown here is derived from an EMBL/GenBank/DDBJ whole genome shotgun (WGS) entry which is preliminary data.</text>
</comment>
<feature type="transmembrane region" description="Helical" evidence="7">
    <location>
        <begin position="202"/>
        <end position="221"/>
    </location>
</feature>
<dbReference type="InterPro" id="IPR003918">
    <property type="entry name" value="NADH_UbQ_OxRdtase"/>
</dbReference>
<comment type="subcellular location">
    <subcellularLocation>
        <location evidence="1">Endomembrane system</location>
        <topology evidence="1">Multi-pass membrane protein</topology>
    </subcellularLocation>
    <subcellularLocation>
        <location evidence="6">Membrane</location>
        <topology evidence="6">Multi-pass membrane protein</topology>
    </subcellularLocation>
</comment>
<keyword evidence="10" id="KW-1185">Reference proteome</keyword>
<evidence type="ECO:0000259" key="8">
    <source>
        <dbReference type="Pfam" id="PF00361"/>
    </source>
</evidence>
<feature type="transmembrane region" description="Helical" evidence="7">
    <location>
        <begin position="242"/>
        <end position="263"/>
    </location>
</feature>
<comment type="similarity">
    <text evidence="2">Belongs to the complex I subunit 4 family.</text>
</comment>
<dbReference type="NCBIfam" id="TIGR01972">
    <property type="entry name" value="NDH_I_M"/>
    <property type="match status" value="1"/>
</dbReference>
<feature type="transmembrane region" description="Helical" evidence="7">
    <location>
        <begin position="109"/>
        <end position="126"/>
    </location>
</feature>
<accession>A0ABV7YYQ0</accession>
<evidence type="ECO:0000256" key="7">
    <source>
        <dbReference type="SAM" id="Phobius"/>
    </source>
</evidence>
<evidence type="ECO:0000256" key="3">
    <source>
        <dbReference type="ARBA" id="ARBA00022692"/>
    </source>
</evidence>
<feature type="transmembrane region" description="Helical" evidence="7">
    <location>
        <begin position="269"/>
        <end position="291"/>
    </location>
</feature>
<feature type="transmembrane region" description="Helical" evidence="7">
    <location>
        <begin position="445"/>
        <end position="468"/>
    </location>
</feature>
<evidence type="ECO:0000313" key="9">
    <source>
        <dbReference type="EMBL" id="MFC3812041.1"/>
    </source>
</evidence>
<feature type="transmembrane region" description="Helical" evidence="7">
    <location>
        <begin position="401"/>
        <end position="424"/>
    </location>
</feature>
<reference evidence="10" key="1">
    <citation type="journal article" date="2019" name="Int. J. Syst. Evol. Microbiol.">
        <title>The Global Catalogue of Microorganisms (GCM) 10K type strain sequencing project: providing services to taxonomists for standard genome sequencing and annotation.</title>
        <authorList>
            <consortium name="The Broad Institute Genomics Platform"/>
            <consortium name="The Broad Institute Genome Sequencing Center for Infectious Disease"/>
            <person name="Wu L."/>
            <person name="Ma J."/>
        </authorList>
    </citation>
    <scope>NUCLEOTIDE SEQUENCE [LARGE SCALE GENOMIC DNA]</scope>
    <source>
        <strain evidence="10">CECT 7956</strain>
    </source>
</reference>
<keyword evidence="5 7" id="KW-0472">Membrane</keyword>
<feature type="transmembrane region" description="Helical" evidence="7">
    <location>
        <begin position="78"/>
        <end position="97"/>
    </location>
</feature>
<name>A0ABV7YYQ0_9BACT</name>
<dbReference type="Pfam" id="PF00361">
    <property type="entry name" value="Proton_antipo_M"/>
    <property type="match status" value="1"/>
</dbReference>
<dbReference type="Proteomes" id="UP001595616">
    <property type="component" value="Unassembled WGS sequence"/>
</dbReference>
<feature type="domain" description="NADH:quinone oxidoreductase/Mrp antiporter transmembrane" evidence="8">
    <location>
        <begin position="126"/>
        <end position="411"/>
    </location>
</feature>